<sequence>MGFFTAGVGYSVIRTRFPSAVAWGQAPSRGGANVTPVNLADKGEPTTSDEEQRMGKEQGKADFMKAPPGNKDASCDGKA</sequence>
<protein>
    <submittedName>
        <fullName evidence="2">Uncharacterized protein</fullName>
    </submittedName>
</protein>
<accession>A0A0E0JYK4</accession>
<dbReference type="HOGENOM" id="CLU_2610203_0_0_1"/>
<evidence type="ECO:0000256" key="1">
    <source>
        <dbReference type="SAM" id="MobiDB-lite"/>
    </source>
</evidence>
<feature type="compositionally biased region" description="Basic and acidic residues" evidence="1">
    <location>
        <begin position="50"/>
        <end position="63"/>
    </location>
</feature>
<dbReference type="Proteomes" id="UP000026962">
    <property type="component" value="Chromosome 2"/>
</dbReference>
<keyword evidence="3" id="KW-1185">Reference proteome</keyword>
<proteinExistence type="predicted"/>
<evidence type="ECO:0000313" key="3">
    <source>
        <dbReference type="Proteomes" id="UP000026962"/>
    </source>
</evidence>
<organism evidence="2">
    <name type="scientific">Oryza punctata</name>
    <name type="common">Red rice</name>
    <dbReference type="NCBI Taxonomy" id="4537"/>
    <lineage>
        <taxon>Eukaryota</taxon>
        <taxon>Viridiplantae</taxon>
        <taxon>Streptophyta</taxon>
        <taxon>Embryophyta</taxon>
        <taxon>Tracheophyta</taxon>
        <taxon>Spermatophyta</taxon>
        <taxon>Magnoliopsida</taxon>
        <taxon>Liliopsida</taxon>
        <taxon>Poales</taxon>
        <taxon>Poaceae</taxon>
        <taxon>BOP clade</taxon>
        <taxon>Oryzoideae</taxon>
        <taxon>Oryzeae</taxon>
        <taxon>Oryzinae</taxon>
        <taxon>Oryza</taxon>
    </lineage>
</organism>
<reference evidence="2" key="2">
    <citation type="submission" date="2018-05" db="EMBL/GenBank/DDBJ databases">
        <title>OpunRS2 (Oryza punctata Reference Sequence Version 2).</title>
        <authorList>
            <person name="Zhang J."/>
            <person name="Kudrna D."/>
            <person name="Lee S."/>
            <person name="Talag J."/>
            <person name="Welchert J."/>
            <person name="Wing R.A."/>
        </authorList>
    </citation>
    <scope>NUCLEOTIDE SEQUENCE [LARGE SCALE GENOMIC DNA]</scope>
</reference>
<dbReference type="Gramene" id="OPUNC02G11240.1">
    <property type="protein sequence ID" value="OPUNC02G11240.1"/>
    <property type="gene ID" value="OPUNC02G11240"/>
</dbReference>
<feature type="region of interest" description="Disordered" evidence="1">
    <location>
        <begin position="26"/>
        <end position="79"/>
    </location>
</feature>
<evidence type="ECO:0000313" key="2">
    <source>
        <dbReference type="EnsemblPlants" id="OPUNC02G11240.1"/>
    </source>
</evidence>
<dbReference type="AlphaFoldDB" id="A0A0E0JYK4"/>
<dbReference type="EnsemblPlants" id="OPUNC02G11240.1">
    <property type="protein sequence ID" value="OPUNC02G11240.1"/>
    <property type="gene ID" value="OPUNC02G11240"/>
</dbReference>
<name>A0A0E0JYK4_ORYPU</name>
<reference evidence="2" key="1">
    <citation type="submission" date="2015-04" db="UniProtKB">
        <authorList>
            <consortium name="EnsemblPlants"/>
        </authorList>
    </citation>
    <scope>IDENTIFICATION</scope>
</reference>